<feature type="region of interest" description="Disordered" evidence="1">
    <location>
        <begin position="115"/>
        <end position="179"/>
    </location>
</feature>
<dbReference type="EMBL" id="ML179414">
    <property type="protein sequence ID" value="THU88301.1"/>
    <property type="molecule type" value="Genomic_DNA"/>
</dbReference>
<proteinExistence type="predicted"/>
<accession>A0A4S8LH88</accession>
<sequence length="179" mass="19747">MHILPYLVPRKPLNQTDGFQSKPPQKKFMIVQDQNVRRFAEWELTNLKRIDILQGNQSFKHRSNRIITYLINQSGDSFCQMKFVATKSELRAGPRSVSGVENRVACGGEDIGNGLPLQAGVEDEGRGGDDGGGDEDIGNGLVLPMREEDGCCGGDEVGGGEDLDDTRPAEPATWRKRLF</sequence>
<reference evidence="2 3" key="1">
    <citation type="journal article" date="2019" name="Nat. Ecol. Evol.">
        <title>Megaphylogeny resolves global patterns of mushroom evolution.</title>
        <authorList>
            <person name="Varga T."/>
            <person name="Krizsan K."/>
            <person name="Foldi C."/>
            <person name="Dima B."/>
            <person name="Sanchez-Garcia M."/>
            <person name="Sanchez-Ramirez S."/>
            <person name="Szollosi G.J."/>
            <person name="Szarkandi J.G."/>
            <person name="Papp V."/>
            <person name="Albert L."/>
            <person name="Andreopoulos W."/>
            <person name="Angelini C."/>
            <person name="Antonin V."/>
            <person name="Barry K.W."/>
            <person name="Bougher N.L."/>
            <person name="Buchanan P."/>
            <person name="Buyck B."/>
            <person name="Bense V."/>
            <person name="Catcheside P."/>
            <person name="Chovatia M."/>
            <person name="Cooper J."/>
            <person name="Damon W."/>
            <person name="Desjardin D."/>
            <person name="Finy P."/>
            <person name="Geml J."/>
            <person name="Haridas S."/>
            <person name="Hughes K."/>
            <person name="Justo A."/>
            <person name="Karasinski D."/>
            <person name="Kautmanova I."/>
            <person name="Kiss B."/>
            <person name="Kocsube S."/>
            <person name="Kotiranta H."/>
            <person name="LaButti K.M."/>
            <person name="Lechner B.E."/>
            <person name="Liimatainen K."/>
            <person name="Lipzen A."/>
            <person name="Lukacs Z."/>
            <person name="Mihaltcheva S."/>
            <person name="Morgado L.N."/>
            <person name="Niskanen T."/>
            <person name="Noordeloos M.E."/>
            <person name="Ohm R.A."/>
            <person name="Ortiz-Santana B."/>
            <person name="Ovrebo C."/>
            <person name="Racz N."/>
            <person name="Riley R."/>
            <person name="Savchenko A."/>
            <person name="Shiryaev A."/>
            <person name="Soop K."/>
            <person name="Spirin V."/>
            <person name="Szebenyi C."/>
            <person name="Tomsovsky M."/>
            <person name="Tulloss R.E."/>
            <person name="Uehling J."/>
            <person name="Grigoriev I.V."/>
            <person name="Vagvolgyi C."/>
            <person name="Papp T."/>
            <person name="Martin F.M."/>
            <person name="Miettinen O."/>
            <person name="Hibbett D.S."/>
            <person name="Nagy L.G."/>
        </authorList>
    </citation>
    <scope>NUCLEOTIDE SEQUENCE [LARGE SCALE GENOMIC DNA]</scope>
    <source>
        <strain evidence="2 3">CBS 962.96</strain>
    </source>
</reference>
<evidence type="ECO:0000256" key="1">
    <source>
        <dbReference type="SAM" id="MobiDB-lite"/>
    </source>
</evidence>
<dbReference type="Proteomes" id="UP000297245">
    <property type="component" value="Unassembled WGS sequence"/>
</dbReference>
<dbReference type="AlphaFoldDB" id="A0A4S8LH88"/>
<keyword evidence="3" id="KW-1185">Reference proteome</keyword>
<evidence type="ECO:0000313" key="2">
    <source>
        <dbReference type="EMBL" id="THU88301.1"/>
    </source>
</evidence>
<protein>
    <submittedName>
        <fullName evidence="2">Uncharacterized protein</fullName>
    </submittedName>
</protein>
<gene>
    <name evidence="2" type="ORF">K435DRAFT_803626</name>
</gene>
<evidence type="ECO:0000313" key="3">
    <source>
        <dbReference type="Proteomes" id="UP000297245"/>
    </source>
</evidence>
<organism evidence="2 3">
    <name type="scientific">Dendrothele bispora (strain CBS 962.96)</name>
    <dbReference type="NCBI Taxonomy" id="1314807"/>
    <lineage>
        <taxon>Eukaryota</taxon>
        <taxon>Fungi</taxon>
        <taxon>Dikarya</taxon>
        <taxon>Basidiomycota</taxon>
        <taxon>Agaricomycotina</taxon>
        <taxon>Agaricomycetes</taxon>
        <taxon>Agaricomycetidae</taxon>
        <taxon>Agaricales</taxon>
        <taxon>Agaricales incertae sedis</taxon>
        <taxon>Dendrothele</taxon>
    </lineage>
</organism>
<name>A0A4S8LH88_DENBC</name>